<keyword evidence="1" id="KW-0812">Transmembrane</keyword>
<evidence type="ECO:0000256" key="1">
    <source>
        <dbReference type="SAM" id="Phobius"/>
    </source>
</evidence>
<protein>
    <submittedName>
        <fullName evidence="2">Uncharacterized protein</fullName>
    </submittedName>
</protein>
<evidence type="ECO:0000313" key="2">
    <source>
        <dbReference type="EMBL" id="CCC50289.1"/>
    </source>
</evidence>
<gene>
    <name evidence="2" type="ORF">TVY486_0901120</name>
</gene>
<dbReference type="AlphaFoldDB" id="G0U1Y8"/>
<dbReference type="VEuPathDB" id="TriTrypDB:TvY486_0901120"/>
<keyword evidence="1" id="KW-0472">Membrane</keyword>
<dbReference type="EMBL" id="HE573025">
    <property type="protein sequence ID" value="CCC50289.1"/>
    <property type="molecule type" value="Genomic_DNA"/>
</dbReference>
<name>G0U1Y8_TRYVY</name>
<organism evidence="2">
    <name type="scientific">Trypanosoma vivax (strain Y486)</name>
    <dbReference type="NCBI Taxonomy" id="1055687"/>
    <lineage>
        <taxon>Eukaryota</taxon>
        <taxon>Discoba</taxon>
        <taxon>Euglenozoa</taxon>
        <taxon>Kinetoplastea</taxon>
        <taxon>Metakinetoplastina</taxon>
        <taxon>Trypanosomatida</taxon>
        <taxon>Trypanosomatidae</taxon>
        <taxon>Trypanosoma</taxon>
        <taxon>Duttonella</taxon>
    </lineage>
</organism>
<feature type="transmembrane region" description="Helical" evidence="1">
    <location>
        <begin position="20"/>
        <end position="36"/>
    </location>
</feature>
<proteinExistence type="predicted"/>
<reference evidence="2" key="1">
    <citation type="journal article" date="2012" name="Proc. Natl. Acad. Sci. U.S.A.">
        <title>Antigenic diversity is generated by distinct evolutionary mechanisms in African trypanosome species.</title>
        <authorList>
            <person name="Jackson A.P."/>
            <person name="Berry A."/>
            <person name="Aslett M."/>
            <person name="Allison H.C."/>
            <person name="Burton P."/>
            <person name="Vavrova-Anderson J."/>
            <person name="Brown R."/>
            <person name="Browne H."/>
            <person name="Corton N."/>
            <person name="Hauser H."/>
            <person name="Gamble J."/>
            <person name="Gilderthorp R."/>
            <person name="Marcello L."/>
            <person name="McQuillan J."/>
            <person name="Otto T.D."/>
            <person name="Quail M.A."/>
            <person name="Sanders M.J."/>
            <person name="van Tonder A."/>
            <person name="Ginger M.L."/>
            <person name="Field M.C."/>
            <person name="Barry J.D."/>
            <person name="Hertz-Fowler C."/>
            <person name="Berriman M."/>
        </authorList>
    </citation>
    <scope>NUCLEOTIDE SEQUENCE</scope>
    <source>
        <strain evidence="2">Y486</strain>
    </source>
</reference>
<accession>G0U1Y8</accession>
<keyword evidence="1" id="KW-1133">Transmembrane helix</keyword>
<sequence>MSSLPGVVRYERIPTRKKIHLLWCGMLISGFVYQFLRMTVLRVQPKREEQMYTHIQNLYGNSLPQELIEIVVRQREARDTLTLSNMMNTPTPGETAGALQHSLDPRRIAQLRSRNGY</sequence>